<keyword evidence="3" id="KW-1185">Reference proteome</keyword>
<name>A0ABR6ZTT7_9BURK</name>
<reference evidence="2 3" key="1">
    <citation type="submission" date="2020-08" db="EMBL/GenBank/DDBJ databases">
        <title>Novel species isolated from subtropical streams in China.</title>
        <authorList>
            <person name="Lu H."/>
        </authorList>
    </citation>
    <scope>NUCLEOTIDE SEQUENCE [LARGE SCALE GENOMIC DNA]</scope>
    <source>
        <strain evidence="2 3">CY18W</strain>
    </source>
</reference>
<proteinExistence type="predicted"/>
<dbReference type="Gene3D" id="3.40.190.10">
    <property type="entry name" value="Periplasmic binding protein-like II"/>
    <property type="match status" value="2"/>
</dbReference>
<sequence>MHRLADFSREGLLLLLAAFILCASSPASAQSILRTAAQEASEPKFIAKQEGGKTSVGGFCVDVLRAIEAIEPGLKFVGDQNWLPLARVYGGPDDVVCGLLYTKERALKYDYISPALFTVNYLLVVRADDDVKVNDWDDIRKLGNDGIILSMHNFAISDILRGMGGLQVDSTAVSSKSNLNKLLANRGRFYCHRSPGIVTEIRKAGLEGKVKLLPKVMLKEQFYMLVSKTVAADDAKKLRAALVQLDNQGVLAKLFEKYQD</sequence>
<dbReference type="SUPFAM" id="SSF53850">
    <property type="entry name" value="Periplasmic binding protein-like II"/>
    <property type="match status" value="1"/>
</dbReference>
<accession>A0ABR6ZTT7</accession>
<protein>
    <submittedName>
        <fullName evidence="2">Transporter substrate-binding domain-containing protein</fullName>
    </submittedName>
</protein>
<comment type="caution">
    <text evidence="2">The sequence shown here is derived from an EMBL/GenBank/DDBJ whole genome shotgun (WGS) entry which is preliminary data.</text>
</comment>
<dbReference type="PANTHER" id="PTHR35936:SF19">
    <property type="entry name" value="AMINO-ACID-BINDING PROTEIN YXEM-RELATED"/>
    <property type="match status" value="1"/>
</dbReference>
<dbReference type="RefSeq" id="WP_186948319.1">
    <property type="nucleotide sequence ID" value="NZ_JACOGF010000008.1"/>
</dbReference>
<evidence type="ECO:0000313" key="2">
    <source>
        <dbReference type="EMBL" id="MBC3919049.1"/>
    </source>
</evidence>
<gene>
    <name evidence="2" type="ORF">H8L32_16275</name>
</gene>
<keyword evidence="1" id="KW-0732">Signal</keyword>
<dbReference type="EMBL" id="JACOGF010000008">
    <property type="protein sequence ID" value="MBC3919049.1"/>
    <property type="molecule type" value="Genomic_DNA"/>
</dbReference>
<feature type="signal peptide" evidence="1">
    <location>
        <begin position="1"/>
        <end position="29"/>
    </location>
</feature>
<evidence type="ECO:0000256" key="1">
    <source>
        <dbReference type="SAM" id="SignalP"/>
    </source>
</evidence>
<evidence type="ECO:0000313" key="3">
    <source>
        <dbReference type="Proteomes" id="UP000650424"/>
    </source>
</evidence>
<organism evidence="2 3">
    <name type="scientific">Undibacterium hunanense</name>
    <dbReference type="NCBI Taxonomy" id="2762292"/>
    <lineage>
        <taxon>Bacteria</taxon>
        <taxon>Pseudomonadati</taxon>
        <taxon>Pseudomonadota</taxon>
        <taxon>Betaproteobacteria</taxon>
        <taxon>Burkholderiales</taxon>
        <taxon>Oxalobacteraceae</taxon>
        <taxon>Undibacterium</taxon>
    </lineage>
</organism>
<dbReference type="PANTHER" id="PTHR35936">
    <property type="entry name" value="MEMBRANE-BOUND LYTIC MUREIN TRANSGLYCOSYLASE F"/>
    <property type="match status" value="1"/>
</dbReference>
<feature type="chain" id="PRO_5045792664" evidence="1">
    <location>
        <begin position="30"/>
        <end position="260"/>
    </location>
</feature>
<dbReference type="Proteomes" id="UP000650424">
    <property type="component" value="Unassembled WGS sequence"/>
</dbReference>